<protein>
    <submittedName>
        <fullName evidence="2">DUF4365 domain-containing protein</fullName>
    </submittedName>
</protein>
<gene>
    <name evidence="2" type="ORF">E1261_39545</name>
</gene>
<name>A0A4R4P3B2_9ACTN</name>
<comment type="caution">
    <text evidence="2">The sequence shown here is derived from an EMBL/GenBank/DDBJ whole genome shotgun (WGS) entry which is preliminary data.</text>
</comment>
<dbReference type="Pfam" id="PF14280">
    <property type="entry name" value="DUF4365"/>
    <property type="match status" value="1"/>
</dbReference>
<sequence>MLDARVHQGKFGEDYVRVLASAAGLLVSQDDVDHDGIDLCIKQPGRIGSSFSPRIDVQVKTTSRPRRRAAVLDFDGLDQVQFNRLASADVMVPCYLFLIVVPIVSADYAALRTGGLLLREVGYYVSLRDSETFDEPRKDRKVRVRVPVANVLTVPALRRLLGPGGA</sequence>
<evidence type="ECO:0000313" key="3">
    <source>
        <dbReference type="Proteomes" id="UP000295075"/>
    </source>
</evidence>
<organism evidence="2 3">
    <name type="scientific">Kribbella albertanoniae</name>
    <dbReference type="NCBI Taxonomy" id="1266829"/>
    <lineage>
        <taxon>Bacteria</taxon>
        <taxon>Bacillati</taxon>
        <taxon>Actinomycetota</taxon>
        <taxon>Actinomycetes</taxon>
        <taxon>Propionibacteriales</taxon>
        <taxon>Kribbellaceae</taxon>
        <taxon>Kribbella</taxon>
    </lineage>
</organism>
<dbReference type="InterPro" id="IPR025375">
    <property type="entry name" value="DUF4365"/>
</dbReference>
<dbReference type="OrthoDB" id="4217735at2"/>
<evidence type="ECO:0000313" key="2">
    <source>
        <dbReference type="EMBL" id="TDC16124.1"/>
    </source>
</evidence>
<dbReference type="AlphaFoldDB" id="A0A4R4P3B2"/>
<proteinExistence type="predicted"/>
<keyword evidence="3" id="KW-1185">Reference proteome</keyword>
<accession>A0A4R4P3B2</accession>
<evidence type="ECO:0000259" key="1">
    <source>
        <dbReference type="Pfam" id="PF14280"/>
    </source>
</evidence>
<dbReference type="EMBL" id="SMKA01000321">
    <property type="protein sequence ID" value="TDC16124.1"/>
    <property type="molecule type" value="Genomic_DNA"/>
</dbReference>
<dbReference type="RefSeq" id="WP_132414887.1">
    <property type="nucleotide sequence ID" value="NZ_SMKA01000321.1"/>
</dbReference>
<dbReference type="Proteomes" id="UP000295075">
    <property type="component" value="Unassembled WGS sequence"/>
</dbReference>
<feature type="domain" description="DUF4365" evidence="1">
    <location>
        <begin position="10"/>
        <end position="160"/>
    </location>
</feature>
<reference evidence="2 3" key="1">
    <citation type="submission" date="2019-03" db="EMBL/GenBank/DDBJ databases">
        <title>Draft genome sequences of novel Actinobacteria.</title>
        <authorList>
            <person name="Sahin N."/>
            <person name="Ay H."/>
            <person name="Saygin H."/>
        </authorList>
    </citation>
    <scope>NUCLEOTIDE SEQUENCE [LARGE SCALE GENOMIC DNA]</scope>
    <source>
        <strain evidence="2 3">JCM 30547</strain>
    </source>
</reference>